<dbReference type="InterPro" id="IPR013096">
    <property type="entry name" value="Cupin_2"/>
</dbReference>
<name>A0A916VWA9_9HYPH</name>
<dbReference type="Pfam" id="PF07883">
    <property type="entry name" value="Cupin_2"/>
    <property type="match status" value="1"/>
</dbReference>
<keyword evidence="3" id="KW-1185">Reference proteome</keyword>
<gene>
    <name evidence="2" type="ORF">GCM10011499_14900</name>
</gene>
<evidence type="ECO:0000313" key="3">
    <source>
        <dbReference type="Proteomes" id="UP000596977"/>
    </source>
</evidence>
<feature type="domain" description="Cupin type-2" evidence="1">
    <location>
        <begin position="37"/>
        <end position="103"/>
    </location>
</feature>
<sequence length="111" mass="12180">MPLDAAFMTADDGEWTSPEPGVTRRIMVYRKEMMMVEVVFEDGAVGAAHSHPHIQSSYVAEGTFEVTIDGVTQTLQQGGSFIVAPNLVHGVRALTPARLIDVFTPMRDEFV</sequence>
<dbReference type="SUPFAM" id="SSF51182">
    <property type="entry name" value="RmlC-like cupins"/>
    <property type="match status" value="1"/>
</dbReference>
<proteinExistence type="predicted"/>
<protein>
    <submittedName>
        <fullName evidence="2">Cupin</fullName>
    </submittedName>
</protein>
<reference evidence="2 3" key="1">
    <citation type="journal article" date="2014" name="Int. J. Syst. Evol. Microbiol.">
        <title>Complete genome sequence of Corynebacterium casei LMG S-19264T (=DSM 44701T), isolated from a smear-ripened cheese.</title>
        <authorList>
            <consortium name="US DOE Joint Genome Institute (JGI-PGF)"/>
            <person name="Walter F."/>
            <person name="Albersmeier A."/>
            <person name="Kalinowski J."/>
            <person name="Ruckert C."/>
        </authorList>
    </citation>
    <scope>NUCLEOTIDE SEQUENCE [LARGE SCALE GENOMIC DNA]</scope>
    <source>
        <strain evidence="2 3">CGMCC 1.15896</strain>
    </source>
</reference>
<evidence type="ECO:0000259" key="1">
    <source>
        <dbReference type="Pfam" id="PF07883"/>
    </source>
</evidence>
<dbReference type="Proteomes" id="UP000596977">
    <property type="component" value="Unassembled WGS sequence"/>
</dbReference>
<dbReference type="InterPro" id="IPR025499">
    <property type="entry name" value="KdgF"/>
</dbReference>
<dbReference type="PANTHER" id="PTHR40112">
    <property type="entry name" value="H2HPP ISOMERASE"/>
    <property type="match status" value="1"/>
</dbReference>
<organism evidence="2 3">
    <name type="scientific">Pelagibacterium lentulum</name>
    <dbReference type="NCBI Taxonomy" id="2029865"/>
    <lineage>
        <taxon>Bacteria</taxon>
        <taxon>Pseudomonadati</taxon>
        <taxon>Pseudomonadota</taxon>
        <taxon>Alphaproteobacteria</taxon>
        <taxon>Hyphomicrobiales</taxon>
        <taxon>Devosiaceae</taxon>
        <taxon>Pelagibacterium</taxon>
    </lineage>
</organism>
<dbReference type="OrthoDB" id="9811153at2"/>
<dbReference type="Gene3D" id="2.60.120.10">
    <property type="entry name" value="Jelly Rolls"/>
    <property type="match status" value="1"/>
</dbReference>
<dbReference type="EMBL" id="BMKB01000002">
    <property type="protein sequence ID" value="GGA46172.1"/>
    <property type="molecule type" value="Genomic_DNA"/>
</dbReference>
<dbReference type="PANTHER" id="PTHR40112:SF1">
    <property type="entry name" value="H2HPP ISOMERASE"/>
    <property type="match status" value="1"/>
</dbReference>
<dbReference type="InterPro" id="IPR014710">
    <property type="entry name" value="RmlC-like_jellyroll"/>
</dbReference>
<comment type="caution">
    <text evidence="2">The sequence shown here is derived from an EMBL/GenBank/DDBJ whole genome shotgun (WGS) entry which is preliminary data.</text>
</comment>
<dbReference type="CDD" id="cd02238">
    <property type="entry name" value="cupin_KdgF"/>
    <property type="match status" value="1"/>
</dbReference>
<dbReference type="InterPro" id="IPR011051">
    <property type="entry name" value="RmlC_Cupin_sf"/>
</dbReference>
<dbReference type="AlphaFoldDB" id="A0A916VWA9"/>
<evidence type="ECO:0000313" key="2">
    <source>
        <dbReference type="EMBL" id="GGA46172.1"/>
    </source>
</evidence>
<dbReference type="PIRSF" id="PIRSF029883">
    <property type="entry name" value="KdgF"/>
    <property type="match status" value="1"/>
</dbReference>
<dbReference type="RefSeq" id="WP_127074004.1">
    <property type="nucleotide sequence ID" value="NZ_BMKB01000002.1"/>
</dbReference>
<dbReference type="InterPro" id="IPR052535">
    <property type="entry name" value="Bacilysin_H2HPP_isomerase"/>
</dbReference>
<accession>A0A916VWA9</accession>